<organism evidence="1 2">
    <name type="scientific">Amphritea japonica ATCC BAA-1530</name>
    <dbReference type="NCBI Taxonomy" id="1278309"/>
    <lineage>
        <taxon>Bacteria</taxon>
        <taxon>Pseudomonadati</taxon>
        <taxon>Pseudomonadota</taxon>
        <taxon>Gammaproteobacteria</taxon>
        <taxon>Oceanospirillales</taxon>
        <taxon>Oceanospirillaceae</taxon>
        <taxon>Amphritea</taxon>
    </lineage>
</organism>
<protein>
    <submittedName>
        <fullName evidence="1">Conjugative transfer protein GumN</fullName>
    </submittedName>
</protein>
<dbReference type="Proteomes" id="UP000595663">
    <property type="component" value="Chromosome"/>
</dbReference>
<dbReference type="PANTHER" id="PTHR37811">
    <property type="entry name" value="BLL5343 PROTEIN"/>
    <property type="match status" value="1"/>
</dbReference>
<evidence type="ECO:0000313" key="2">
    <source>
        <dbReference type="Proteomes" id="UP000595663"/>
    </source>
</evidence>
<dbReference type="EMBL" id="AP014545">
    <property type="protein sequence ID" value="BBB26886.1"/>
    <property type="molecule type" value="Genomic_DNA"/>
</dbReference>
<accession>A0A7R6PD74</accession>
<dbReference type="KEGG" id="ajp:AMJAP_2296"/>
<dbReference type="AlphaFoldDB" id="A0A7R6PD74"/>
<dbReference type="InterPro" id="IPR011008">
    <property type="entry name" value="Dimeric_a/b-barrel"/>
</dbReference>
<dbReference type="RefSeq" id="WP_019620321.1">
    <property type="nucleotide sequence ID" value="NZ_AP014545.1"/>
</dbReference>
<name>A0A7R6PD74_9GAMM</name>
<reference evidence="1 2" key="1">
    <citation type="journal article" date="2008" name="Int. J. Syst. Evol. Microbiol.">
        <title>Amphritea japonica sp. nov. and Amphritea balenae sp. nov., isolated from the sediment adjacent to sperm whale carcasses off Kagoshima, Japan.</title>
        <authorList>
            <person name="Miyazaki M."/>
            <person name="Nogi Y."/>
            <person name="Fujiwara Y."/>
            <person name="Kawato M."/>
            <person name="Nagahama T."/>
            <person name="Kubokawa K."/>
            <person name="Horikoshi K."/>
        </authorList>
    </citation>
    <scope>NUCLEOTIDE SEQUENCE [LARGE SCALE GENOMIC DNA]</scope>
    <source>
        <strain evidence="1 2">ATCC BAA-1530</strain>
    </source>
</reference>
<dbReference type="PANTHER" id="PTHR37811:SF2">
    <property type="entry name" value="ABM DOMAIN-CONTAINING PROTEIN"/>
    <property type="match status" value="1"/>
</dbReference>
<evidence type="ECO:0000313" key="1">
    <source>
        <dbReference type="EMBL" id="BBB26886.1"/>
    </source>
</evidence>
<dbReference type="SUPFAM" id="SSF54909">
    <property type="entry name" value="Dimeric alpha+beta barrel"/>
    <property type="match status" value="1"/>
</dbReference>
<sequence length="95" mass="11353">MYAVIFRARIAQLDDEYSMMAARMRDLAIQEYGCREFTAVTEGRNEIAISYWDSKEQIRKWKENVEHCEAQDKGRKRWYASYTVQVVEVLREYSA</sequence>
<keyword evidence="2" id="KW-1185">Reference proteome</keyword>
<gene>
    <name evidence="1" type="ORF">AMJAP_2296</name>
</gene>
<dbReference type="Gene3D" id="3.30.70.100">
    <property type="match status" value="1"/>
</dbReference>
<dbReference type="InterPro" id="IPR052936">
    <property type="entry name" value="Jasmonate_Hydroxylase-like"/>
</dbReference>
<proteinExistence type="predicted"/>